<dbReference type="InterPro" id="IPR041677">
    <property type="entry name" value="DNA2/NAM7_AAA_11"/>
</dbReference>
<dbReference type="GO" id="GO:0036464">
    <property type="term" value="C:cytoplasmic ribonucleoprotein granule"/>
    <property type="evidence" value="ECO:0007669"/>
    <property type="project" value="UniProtKB-SubCell"/>
</dbReference>
<evidence type="ECO:0000256" key="14">
    <source>
        <dbReference type="ARBA" id="ARBA00023242"/>
    </source>
</evidence>
<dbReference type="FunFam" id="3.40.50.300:FF:000030">
    <property type="entry name" value="26S protease regulatory subunit 8"/>
    <property type="match status" value="1"/>
</dbReference>
<keyword evidence="10" id="KW-0067">ATP-binding</keyword>
<dbReference type="InterPro" id="IPR047187">
    <property type="entry name" value="SF1_C_Upf1"/>
</dbReference>
<sequence length="1356" mass="151060">MPVAVQASGHPGGIRAYYQAKIESAELDINQKTQNLRRLEAQRNALNARVRLLREELQLLHEPGSYVGEVVKVMGKNKVLVKVQPEGKYIVDFDSEIDVASLKATLRVALRSDSYTIHKILPNKVDPLVSLMMVEKVPDSTYEMVGGLDKQIKEIKEVIELPVKHPELFESLGIAQPKGVLLYGPPGTGKTLLARAVAHHTDCKFIRVSGSELVQKYIGEGSRMVRELFVMAREHAPSIIFMDEIDSIGSSRGESGSGGGDSEVQRTMLELLNQLDGFEPTKNIKVIMATNRIDILDSALLRPGRIDRKIEFPPPGPEARVAILRIHSRKMSLQRGINLRALAEKMGQCSGAEVRGICTEAGMYALRERRQHVTQEDFEFAVAKQLAPARSKDANAITTYTFAGHVAWSVTASVFIKLISQGSDIEVFNLVAAHSFTVLFALSTCLHMIGNPIFGASATAGKRYKGAFPPKLSLKRQLQGLAVLCVTVVISVFRRQTAFDEAEKDKHGVVVSHGQEGIDFGIVEVPNAERGVDILLDIRNTVPLSKIRLVEAKLSSQPRRGVSPFSATLDINRDVVSGRVIHVCVTFRHNNRGRYQNRIELVFEDINLQQLFVIVRSITAIVGSQADYDKLKPTAPYVPRKRTARNQEKEIIPGVPPPALKAIPYVVKLPIAGIPPRIVTALTQKSLSQIVNFFRNSILPLTLDSSTHGRHFKTLLWVEEHRMEHDLQVYDILDASLTRHNQYYYLTVPGLAEKRPSVLTGDIILVQPHGADRGRWFEGHVHVVRKEEVGLCFHGSFSYKTGQLYSVRFRLNRIPLRRQHQALDTAYTPDRLLFPTQEHLALMMAPVSSEDVRPFILNRLILTNLAQLEAVTSITHLAPGSPPFVVFGPPGTGKTITIVEGIRQLLRTNPRARILACAPSNSAADLIATRLGSLSPVEMFRFYAPCRYENQIPDSLLPYTYKSTTSSHFSVPPLAVLKRYRVIVSTCVSASFAHGIGMPRGHFTHVFVDEAGQATEPEVMIALRTMADHQTNVVLSGDPKQLGPIIRSTVARELGFETSFIERLMEREAYDTLTYHGISVVKLVQNFRSHRAILSFPNEKFYRNELRPCGTPNVINFFLGSPILVNKKFPIVVHAISGKDDREASSPSFFNADEAIQVKAYVEALRSDRRFRITDDDIGIIAPYHAQCQKIRAVLRGVADGIKVGSVEEFQGQERLVIIISTVRSTQEFVEYDLKHTLGFVASPRRFNVAVTRAKALLIVVGDPEVLALDPLWRSFLNYIYDNGGWTGNEPTWDTNAAVSINGGYDHERQDSALGDMNEFARRMELLTISGISNTVPDDGDDDVDINVDRPWREVE</sequence>
<evidence type="ECO:0000256" key="18">
    <source>
        <dbReference type="SAM" id="Coils"/>
    </source>
</evidence>
<dbReference type="Pfam" id="PF17862">
    <property type="entry name" value="AAA_lid_3"/>
    <property type="match status" value="1"/>
</dbReference>
<evidence type="ECO:0000256" key="5">
    <source>
        <dbReference type="ARBA" id="ARBA00012552"/>
    </source>
</evidence>
<dbReference type="FunFam" id="3.40.50.300:FF:000608">
    <property type="entry name" value="Mov10 RISC complex RNA helicase"/>
    <property type="match status" value="1"/>
</dbReference>
<evidence type="ECO:0000256" key="8">
    <source>
        <dbReference type="ARBA" id="ARBA00022801"/>
    </source>
</evidence>
<dbReference type="Pfam" id="PF21634">
    <property type="entry name" value="MOV-10_beta-barrel"/>
    <property type="match status" value="1"/>
</dbReference>
<dbReference type="InterPro" id="IPR027417">
    <property type="entry name" value="P-loop_NTPase"/>
</dbReference>
<keyword evidence="13" id="KW-0943">RNA-mediated gene silencing</keyword>
<dbReference type="CDD" id="cd18808">
    <property type="entry name" value="SF1_C_Upf1"/>
    <property type="match status" value="1"/>
</dbReference>
<dbReference type="GO" id="GO:0005634">
    <property type="term" value="C:nucleus"/>
    <property type="evidence" value="ECO:0007669"/>
    <property type="project" value="UniProtKB-SubCell"/>
</dbReference>
<evidence type="ECO:0000256" key="4">
    <source>
        <dbReference type="ARBA" id="ARBA00006914"/>
    </source>
</evidence>
<dbReference type="Proteomes" id="UP000006352">
    <property type="component" value="Unassembled WGS sequence"/>
</dbReference>
<dbReference type="InterPro" id="IPR049080">
    <property type="entry name" value="MOV-10-like_beta-barrel"/>
</dbReference>
<evidence type="ECO:0000256" key="9">
    <source>
        <dbReference type="ARBA" id="ARBA00022806"/>
    </source>
</evidence>
<dbReference type="CDD" id="cd18038">
    <property type="entry name" value="DEXXQc_Helz-like"/>
    <property type="match status" value="1"/>
</dbReference>
<name>J4GND8_9APHY</name>
<comment type="similarity">
    <text evidence="3">Belongs to the DNA2/NAM7 helicase family. SDE3 subfamily.</text>
</comment>
<dbReference type="GO" id="GO:0032574">
    <property type="term" value="F:5'-3' RNA helicase activity"/>
    <property type="evidence" value="ECO:0007669"/>
    <property type="project" value="InterPro"/>
</dbReference>
<dbReference type="GO" id="GO:0005524">
    <property type="term" value="F:ATP binding"/>
    <property type="evidence" value="ECO:0007669"/>
    <property type="project" value="UniProtKB-KW"/>
</dbReference>
<dbReference type="SUPFAM" id="SSF52540">
    <property type="entry name" value="P-loop containing nucleoside triphosphate hydrolases"/>
    <property type="match status" value="2"/>
</dbReference>
<dbReference type="SMART" id="SM00382">
    <property type="entry name" value="AAA"/>
    <property type="match status" value="2"/>
</dbReference>
<dbReference type="GO" id="GO:0031047">
    <property type="term" value="P:regulatory ncRNA-mediated gene silencing"/>
    <property type="evidence" value="ECO:0007669"/>
    <property type="project" value="UniProtKB-KW"/>
</dbReference>
<dbReference type="InterPro" id="IPR026122">
    <property type="entry name" value="MOV-10/SDE3_DEXXQ/H-box"/>
</dbReference>
<dbReference type="Gene3D" id="2.40.50.140">
    <property type="entry name" value="Nucleic acid-binding proteins"/>
    <property type="match status" value="1"/>
</dbReference>
<gene>
    <name evidence="20" type="ORF">FIBRA_03263</name>
</gene>
<evidence type="ECO:0000256" key="11">
    <source>
        <dbReference type="ARBA" id="ARBA00022884"/>
    </source>
</evidence>
<dbReference type="GeneID" id="24096126"/>
<dbReference type="HOGENOM" id="CLU_257318_0_0_1"/>
<dbReference type="InterPro" id="IPR041569">
    <property type="entry name" value="AAA_lid_3"/>
</dbReference>
<proteinExistence type="inferred from homology"/>
<dbReference type="FunFam" id="2.40.50.140:FF:000044">
    <property type="entry name" value="26S protease regulatory subunit 8"/>
    <property type="match status" value="1"/>
</dbReference>
<dbReference type="InParanoid" id="J4GND8"/>
<keyword evidence="14" id="KW-0539">Nucleus</keyword>
<keyword evidence="9" id="KW-0347">Helicase</keyword>
<dbReference type="CDD" id="cd19502">
    <property type="entry name" value="RecA-like_PAN_like"/>
    <property type="match status" value="1"/>
</dbReference>
<dbReference type="GO" id="GO:0016887">
    <property type="term" value="F:ATP hydrolysis activity"/>
    <property type="evidence" value="ECO:0007669"/>
    <property type="project" value="InterPro"/>
</dbReference>
<keyword evidence="7" id="KW-0547">Nucleotide-binding</keyword>
<evidence type="ECO:0000313" key="20">
    <source>
        <dbReference type="EMBL" id="CCM01215.1"/>
    </source>
</evidence>
<reference evidence="20 21" key="1">
    <citation type="journal article" date="2012" name="Appl. Environ. Microbiol.">
        <title>Short-read sequencing for genomic analysis of the brown rot fungus Fibroporia radiculosa.</title>
        <authorList>
            <person name="Tang J.D."/>
            <person name="Perkins A.D."/>
            <person name="Sonstegard T.S."/>
            <person name="Schroeder S.G."/>
            <person name="Burgess S.C."/>
            <person name="Diehl S.V."/>
        </authorList>
    </citation>
    <scope>NUCLEOTIDE SEQUENCE [LARGE SCALE GENOMIC DNA]</scope>
    <source>
        <strain evidence="20 21">TFFH 294</strain>
    </source>
</reference>
<protein>
    <recommendedName>
        <fullName evidence="17">26S proteasome regulatory subunit 8 homolog</fullName>
        <ecNumber evidence="5">3.6.4.13</ecNumber>
    </recommendedName>
</protein>
<evidence type="ECO:0000256" key="6">
    <source>
        <dbReference type="ARBA" id="ARBA00022490"/>
    </source>
</evidence>
<feature type="domain" description="AAA+ ATPase" evidence="19">
    <location>
        <begin position="176"/>
        <end position="316"/>
    </location>
</feature>
<comment type="subcellular location">
    <subcellularLocation>
        <location evidence="2">Cytoplasm</location>
        <location evidence="2">Cytoplasmic ribonucleoprotein granule</location>
    </subcellularLocation>
    <subcellularLocation>
        <location evidence="1">Nucleus</location>
    </subcellularLocation>
</comment>
<dbReference type="Gene3D" id="1.10.8.60">
    <property type="match status" value="1"/>
</dbReference>
<organism evidence="20 21">
    <name type="scientific">Fibroporia radiculosa</name>
    <dbReference type="NCBI Taxonomy" id="599839"/>
    <lineage>
        <taxon>Eukaryota</taxon>
        <taxon>Fungi</taxon>
        <taxon>Dikarya</taxon>
        <taxon>Basidiomycota</taxon>
        <taxon>Agaricomycotina</taxon>
        <taxon>Agaricomycetes</taxon>
        <taxon>Polyporales</taxon>
        <taxon>Fibroporiaceae</taxon>
        <taxon>Fibroporia</taxon>
    </lineage>
</organism>
<evidence type="ECO:0000256" key="12">
    <source>
        <dbReference type="ARBA" id="ARBA00022942"/>
    </source>
</evidence>
<dbReference type="EMBL" id="HE797023">
    <property type="protein sequence ID" value="CCM01215.1"/>
    <property type="molecule type" value="Genomic_DNA"/>
</dbReference>
<dbReference type="EC" id="3.6.4.13" evidence="5"/>
<comment type="similarity">
    <text evidence="4">Belongs to the AAA ATPase family.</text>
</comment>
<dbReference type="PROSITE" id="PS00674">
    <property type="entry name" value="AAA"/>
    <property type="match status" value="1"/>
</dbReference>
<evidence type="ECO:0000256" key="13">
    <source>
        <dbReference type="ARBA" id="ARBA00023158"/>
    </source>
</evidence>
<dbReference type="InterPro" id="IPR012340">
    <property type="entry name" value="NA-bd_OB-fold"/>
</dbReference>
<dbReference type="InterPro" id="IPR003959">
    <property type="entry name" value="ATPase_AAA_core"/>
</dbReference>
<dbReference type="InterPro" id="IPR050221">
    <property type="entry name" value="26S_Proteasome_ATPase"/>
</dbReference>
<evidence type="ECO:0000256" key="16">
    <source>
        <dbReference type="ARBA" id="ARBA00047984"/>
    </source>
</evidence>
<evidence type="ECO:0000256" key="7">
    <source>
        <dbReference type="ARBA" id="ARBA00022741"/>
    </source>
</evidence>
<keyword evidence="12" id="KW-0647">Proteasome</keyword>
<dbReference type="InterPro" id="IPR032501">
    <property type="entry name" value="Prot_ATP_ID_OB_2nd"/>
</dbReference>
<dbReference type="GO" id="GO:0008540">
    <property type="term" value="C:proteasome regulatory particle, base subcomplex"/>
    <property type="evidence" value="ECO:0007669"/>
    <property type="project" value="UniProtKB-ARBA"/>
</dbReference>
<dbReference type="InterPro" id="IPR003960">
    <property type="entry name" value="ATPase_AAA_CS"/>
</dbReference>
<dbReference type="FunFam" id="1.10.8.60:FF:000006">
    <property type="entry name" value="26S protease regulatory subunit 8"/>
    <property type="match status" value="1"/>
</dbReference>
<dbReference type="Gene3D" id="3.40.50.300">
    <property type="entry name" value="P-loop containing nucleotide triphosphate hydrolases"/>
    <property type="match status" value="3"/>
</dbReference>
<evidence type="ECO:0000256" key="3">
    <source>
        <dbReference type="ARBA" id="ARBA00005601"/>
    </source>
</evidence>
<dbReference type="PANTHER" id="PTHR23073">
    <property type="entry name" value="26S PROTEASOME REGULATORY SUBUNIT"/>
    <property type="match status" value="1"/>
</dbReference>
<dbReference type="STRING" id="599839.J4GND8"/>
<keyword evidence="21" id="KW-1185">Reference proteome</keyword>
<evidence type="ECO:0000256" key="17">
    <source>
        <dbReference type="ARBA" id="ARBA00069286"/>
    </source>
</evidence>
<keyword evidence="8" id="KW-0378">Hydrolase</keyword>
<dbReference type="Pfam" id="PF00004">
    <property type="entry name" value="AAA"/>
    <property type="match status" value="1"/>
</dbReference>
<dbReference type="Pfam" id="PF16450">
    <property type="entry name" value="Prot_ATP_ID_OB_C"/>
    <property type="match status" value="1"/>
</dbReference>
<dbReference type="Pfam" id="PF13087">
    <property type="entry name" value="AAA_12"/>
    <property type="match status" value="1"/>
</dbReference>
<feature type="coiled-coil region" evidence="18">
    <location>
        <begin position="22"/>
        <end position="56"/>
    </location>
</feature>
<dbReference type="Pfam" id="PF13086">
    <property type="entry name" value="AAA_11"/>
    <property type="match status" value="2"/>
</dbReference>
<dbReference type="GO" id="GO:0003723">
    <property type="term" value="F:RNA binding"/>
    <property type="evidence" value="ECO:0007669"/>
    <property type="project" value="UniProtKB-KW"/>
</dbReference>
<evidence type="ECO:0000256" key="2">
    <source>
        <dbReference type="ARBA" id="ARBA00004331"/>
    </source>
</evidence>
<keyword evidence="11" id="KW-0694">RNA-binding</keyword>
<dbReference type="InterPro" id="IPR003593">
    <property type="entry name" value="AAA+_ATPase"/>
</dbReference>
<dbReference type="InterPro" id="IPR041679">
    <property type="entry name" value="DNA2/NAM7-like_C"/>
</dbReference>
<keyword evidence="6" id="KW-0963">Cytoplasm</keyword>
<dbReference type="RefSeq" id="XP_012180498.1">
    <property type="nucleotide sequence ID" value="XM_012325108.1"/>
</dbReference>
<feature type="domain" description="AAA+ ATPase" evidence="19">
    <location>
        <begin position="880"/>
        <end position="1060"/>
    </location>
</feature>
<evidence type="ECO:0000256" key="1">
    <source>
        <dbReference type="ARBA" id="ARBA00004123"/>
    </source>
</evidence>
<evidence type="ECO:0000256" key="10">
    <source>
        <dbReference type="ARBA" id="ARBA00022840"/>
    </source>
</evidence>
<comment type="catalytic activity">
    <reaction evidence="16">
        <text>ATP + H2O = ADP + phosphate + H(+)</text>
        <dbReference type="Rhea" id="RHEA:13065"/>
        <dbReference type="ChEBI" id="CHEBI:15377"/>
        <dbReference type="ChEBI" id="CHEBI:15378"/>
        <dbReference type="ChEBI" id="CHEBI:30616"/>
        <dbReference type="ChEBI" id="CHEBI:43474"/>
        <dbReference type="ChEBI" id="CHEBI:456216"/>
        <dbReference type="EC" id="3.6.4.13"/>
    </reaction>
</comment>
<evidence type="ECO:0000259" key="19">
    <source>
        <dbReference type="SMART" id="SM00382"/>
    </source>
</evidence>
<evidence type="ECO:0000313" key="21">
    <source>
        <dbReference type="Proteomes" id="UP000006352"/>
    </source>
</evidence>
<evidence type="ECO:0000256" key="15">
    <source>
        <dbReference type="ARBA" id="ARBA00024661"/>
    </source>
</evidence>
<accession>J4GND8</accession>
<keyword evidence="18" id="KW-0175">Coiled coil</keyword>
<dbReference type="OrthoDB" id="6513042at2759"/>
<comment type="function">
    <text evidence="15">The 26S proteasome is involved in the ATP-dependent degradation of ubiquitinated proteins. The regulatory (or ATPase) complex confers ATP dependency and substrate specificity to the 26S complex.</text>
</comment>